<dbReference type="EMBL" id="LKMD01000101">
    <property type="protein sequence ID" value="PIA99948.1"/>
    <property type="molecule type" value="Genomic_DNA"/>
</dbReference>
<evidence type="ECO:0000313" key="2">
    <source>
        <dbReference type="EMBL" id="PIA99948.1"/>
    </source>
</evidence>
<evidence type="ECO:0000313" key="4">
    <source>
        <dbReference type="Proteomes" id="UP000230605"/>
    </source>
</evidence>
<dbReference type="InterPro" id="IPR029032">
    <property type="entry name" value="AhpD-like"/>
</dbReference>
<dbReference type="EMBL" id="CP134186">
    <property type="protein sequence ID" value="WPB00994.1"/>
    <property type="molecule type" value="Genomic_DNA"/>
</dbReference>
<evidence type="ECO:0000313" key="3">
    <source>
        <dbReference type="EMBL" id="WPB00994.1"/>
    </source>
</evidence>
<dbReference type="SUPFAM" id="SSF69118">
    <property type="entry name" value="AhpD-like"/>
    <property type="match status" value="1"/>
</dbReference>
<sequence length="194" mass="21182">MGSRVPPRRPEELSQEEKAEYDTFSEQLVSGGFNEKIFRWKDDNGALIGPLALFMAYPNLGHRATDLIFSVGSLKGLPNDAKETAILVCGGNFQAAYELYAHENVAEKAGYLNKAQIEAIKENRKPADLNSDCSLAYDVARHLCSTPGPLPAELWQSSVEAFGKEGAIALVQFTALYSYISITLNGLDVPIPTN</sequence>
<name>A0A2G5I5B8_CERBT</name>
<feature type="compositionally biased region" description="Basic and acidic residues" evidence="1">
    <location>
        <begin position="8"/>
        <end position="20"/>
    </location>
</feature>
<evidence type="ECO:0000313" key="5">
    <source>
        <dbReference type="Proteomes" id="UP001302367"/>
    </source>
</evidence>
<dbReference type="Gene3D" id="1.20.1290.10">
    <property type="entry name" value="AhpD-like"/>
    <property type="match status" value="1"/>
</dbReference>
<evidence type="ECO:0000256" key="1">
    <source>
        <dbReference type="SAM" id="MobiDB-lite"/>
    </source>
</evidence>
<dbReference type="PANTHER" id="PTHR34846:SF11">
    <property type="entry name" value="4-CARBOXYMUCONOLACTONE DECARBOXYLASE FAMILY PROTEIN (AFU_ORTHOLOGUE AFUA_6G11590)"/>
    <property type="match status" value="1"/>
</dbReference>
<dbReference type="Proteomes" id="UP001302367">
    <property type="component" value="Chromosome 3"/>
</dbReference>
<organism evidence="2 4">
    <name type="scientific">Cercospora beticola</name>
    <name type="common">Sugarbeet leaf spot fungus</name>
    <dbReference type="NCBI Taxonomy" id="122368"/>
    <lineage>
        <taxon>Eukaryota</taxon>
        <taxon>Fungi</taxon>
        <taxon>Dikarya</taxon>
        <taxon>Ascomycota</taxon>
        <taxon>Pezizomycotina</taxon>
        <taxon>Dothideomycetes</taxon>
        <taxon>Dothideomycetidae</taxon>
        <taxon>Mycosphaerellales</taxon>
        <taxon>Mycosphaerellaceae</taxon>
        <taxon>Cercospora</taxon>
    </lineage>
</organism>
<dbReference type="OrthoDB" id="2567457at2759"/>
<dbReference type="AlphaFoldDB" id="A0A2G5I5B8"/>
<gene>
    <name evidence="2" type="ORF">CB0940_03801</name>
    <name evidence="3" type="ORF">RHO25_005614</name>
</gene>
<evidence type="ECO:0008006" key="6">
    <source>
        <dbReference type="Google" id="ProtNLM"/>
    </source>
</evidence>
<accession>A0A2G5I5B8</accession>
<feature type="region of interest" description="Disordered" evidence="1">
    <location>
        <begin position="1"/>
        <end position="20"/>
    </location>
</feature>
<protein>
    <recommendedName>
        <fullName evidence="6">Carboxymuconolactone decarboxylase-like domain-containing protein</fullName>
    </recommendedName>
</protein>
<dbReference type="PANTHER" id="PTHR34846">
    <property type="entry name" value="4-CARBOXYMUCONOLACTONE DECARBOXYLASE FAMILY PROTEIN (AFU_ORTHOLOGUE AFUA_6G11590)"/>
    <property type="match status" value="1"/>
</dbReference>
<proteinExistence type="predicted"/>
<reference evidence="3 5" key="2">
    <citation type="submission" date="2023-09" db="EMBL/GenBank/DDBJ databases">
        <title>Complete-Gapless Cercospora beticola genome.</title>
        <authorList>
            <person name="Wyatt N.A."/>
            <person name="Spanner R.E."/>
            <person name="Bolton M.D."/>
        </authorList>
    </citation>
    <scope>NUCLEOTIDE SEQUENCE [LARGE SCALE GENOMIC DNA]</scope>
    <source>
        <strain evidence="3">Cb09-40</strain>
    </source>
</reference>
<reference evidence="2 4" key="1">
    <citation type="submission" date="2015-10" db="EMBL/GenBank/DDBJ databases">
        <title>The cercosporin biosynthetic gene cluster was horizontally transferred to several fungal lineages and shown to be expanded in Cercospora beticola based on microsynteny with recipient genomes.</title>
        <authorList>
            <person name="De Jonge R."/>
            <person name="Ebert M.K."/>
            <person name="Suttle J.C."/>
            <person name="Jurick Ii W.M."/>
            <person name="Secor G.A."/>
            <person name="Thomma B.P."/>
            <person name="Van De Peer Y."/>
            <person name="Bolton M.D."/>
        </authorList>
    </citation>
    <scope>NUCLEOTIDE SEQUENCE [LARGE SCALE GENOMIC DNA]</scope>
    <source>
        <strain evidence="2 4">09-40</strain>
    </source>
</reference>
<dbReference type="Proteomes" id="UP000230605">
    <property type="component" value="Chromosome 3"/>
</dbReference>
<keyword evidence="5" id="KW-1185">Reference proteome</keyword>